<gene>
    <name evidence="1" type="ORF">FC093_18510</name>
</gene>
<accession>A0A4U3KTY6</accession>
<dbReference type="InterPro" id="IPR003329">
    <property type="entry name" value="Cytidylyl_trans"/>
</dbReference>
<dbReference type="Pfam" id="PF02348">
    <property type="entry name" value="CTP_transf_3"/>
    <property type="match status" value="1"/>
</dbReference>
<dbReference type="RefSeq" id="WP_137263303.1">
    <property type="nucleotide sequence ID" value="NZ_SZQL01000017.1"/>
</dbReference>
<dbReference type="PANTHER" id="PTHR21485">
    <property type="entry name" value="HAD SUPERFAMILY MEMBERS CMAS AND KDSC"/>
    <property type="match status" value="1"/>
</dbReference>
<dbReference type="EMBL" id="SZQL01000017">
    <property type="protein sequence ID" value="TKK65995.1"/>
    <property type="molecule type" value="Genomic_DNA"/>
</dbReference>
<reference evidence="1 2" key="1">
    <citation type="submission" date="2019-05" db="EMBL/GenBank/DDBJ databases">
        <title>Panacibacter sp. strain 17mud1-8 Genome sequencing and assembly.</title>
        <authorList>
            <person name="Chhetri G."/>
        </authorList>
    </citation>
    <scope>NUCLEOTIDE SEQUENCE [LARGE SCALE GENOMIC DNA]</scope>
    <source>
        <strain evidence="1 2">17mud1-8</strain>
    </source>
</reference>
<keyword evidence="1" id="KW-0548">Nucleotidyltransferase</keyword>
<dbReference type="Gene3D" id="3.90.550.10">
    <property type="entry name" value="Spore Coat Polysaccharide Biosynthesis Protein SpsA, Chain A"/>
    <property type="match status" value="1"/>
</dbReference>
<dbReference type="AlphaFoldDB" id="A0A4U3KTY6"/>
<dbReference type="OrthoDB" id="9805604at2"/>
<dbReference type="PANTHER" id="PTHR21485:SF6">
    <property type="entry name" value="N-ACYLNEURAMINATE CYTIDYLYLTRANSFERASE-RELATED"/>
    <property type="match status" value="1"/>
</dbReference>
<dbReference type="InterPro" id="IPR029044">
    <property type="entry name" value="Nucleotide-diphossugar_trans"/>
</dbReference>
<dbReference type="InterPro" id="IPR050793">
    <property type="entry name" value="CMP-NeuNAc_synthase"/>
</dbReference>
<dbReference type="Proteomes" id="UP000305848">
    <property type="component" value="Unassembled WGS sequence"/>
</dbReference>
<dbReference type="GO" id="GO:0008781">
    <property type="term" value="F:N-acylneuraminate cytidylyltransferase activity"/>
    <property type="evidence" value="ECO:0007669"/>
    <property type="project" value="TreeGrafter"/>
</dbReference>
<proteinExistence type="predicted"/>
<keyword evidence="1" id="KW-0808">Transferase</keyword>
<dbReference type="SUPFAM" id="SSF53448">
    <property type="entry name" value="Nucleotide-diphospho-sugar transferases"/>
    <property type="match status" value="1"/>
</dbReference>
<comment type="caution">
    <text evidence="1">The sequence shown here is derived from an EMBL/GenBank/DDBJ whole genome shotgun (WGS) entry which is preliminary data.</text>
</comment>
<name>A0A4U3KTY6_9BACT</name>
<organism evidence="1 2">
    <name type="scientific">Ilyomonas limi</name>
    <dbReference type="NCBI Taxonomy" id="2575867"/>
    <lineage>
        <taxon>Bacteria</taxon>
        <taxon>Pseudomonadati</taxon>
        <taxon>Bacteroidota</taxon>
        <taxon>Chitinophagia</taxon>
        <taxon>Chitinophagales</taxon>
        <taxon>Chitinophagaceae</taxon>
        <taxon>Ilyomonas</taxon>
    </lineage>
</organism>
<evidence type="ECO:0000313" key="2">
    <source>
        <dbReference type="Proteomes" id="UP000305848"/>
    </source>
</evidence>
<sequence length="234" mass="26343">MILGTICCIGNNKDMADKSALLLNDKPLIAYTIETTHQCSMLDDVIVSTGSEDIAATAIQCHAKVPFMLPAPLAMEGSSKWPVLLHVLEKYEKEFGKEVSYIVDMDVTVPFKTAADIDGAVKMALQHPETDVVITGYHSRRNPYLNMVELTKKGYVEIVKKLDEPVVRWQDAPTVFSLSNAAFVIKKSALYNYSHWSQAVCRVYEIHSKRALDIDEETDYELIKFLLSRHPSFE</sequence>
<keyword evidence="2" id="KW-1185">Reference proteome</keyword>
<evidence type="ECO:0000313" key="1">
    <source>
        <dbReference type="EMBL" id="TKK65995.1"/>
    </source>
</evidence>
<protein>
    <submittedName>
        <fullName evidence="1">Acylneuraminate cytidylyltransferase family protein</fullName>
    </submittedName>
</protein>
<dbReference type="CDD" id="cd02513">
    <property type="entry name" value="CMP-NeuAc_Synthase"/>
    <property type="match status" value="1"/>
</dbReference>